<evidence type="ECO:0000313" key="1">
    <source>
        <dbReference type="EMBL" id="BDV43311.1"/>
    </source>
</evidence>
<organism evidence="1 2">
    <name type="scientific">Geotalea uraniireducens</name>
    <dbReference type="NCBI Taxonomy" id="351604"/>
    <lineage>
        <taxon>Bacteria</taxon>
        <taxon>Pseudomonadati</taxon>
        <taxon>Thermodesulfobacteriota</taxon>
        <taxon>Desulfuromonadia</taxon>
        <taxon>Geobacterales</taxon>
        <taxon>Geobacteraceae</taxon>
        <taxon>Geotalea</taxon>
    </lineage>
</organism>
<accession>A0ABM8EMP4</accession>
<protein>
    <submittedName>
        <fullName evidence="1">Uncharacterized protein</fullName>
    </submittedName>
</protein>
<gene>
    <name evidence="1" type="ORF">GURASL_22340</name>
</gene>
<reference evidence="1 2" key="1">
    <citation type="submission" date="2022-12" db="EMBL/GenBank/DDBJ databases">
        <title>Polyphasic characterization of Geotalea uranireducens NIT-SL11 newly isolated from a complex of sewage sludge and microbially reduced graphene oxide.</title>
        <authorList>
            <person name="Xie L."/>
            <person name="Yoshida N."/>
            <person name="Meng L."/>
        </authorList>
    </citation>
    <scope>NUCLEOTIDE SEQUENCE [LARGE SCALE GENOMIC DNA]</scope>
    <source>
        <strain evidence="1 2">NIT-SL11</strain>
    </source>
</reference>
<dbReference type="Proteomes" id="UP001317705">
    <property type="component" value="Chromosome"/>
</dbReference>
<dbReference type="EMBL" id="AP027151">
    <property type="protein sequence ID" value="BDV43311.1"/>
    <property type="molecule type" value="Genomic_DNA"/>
</dbReference>
<proteinExistence type="predicted"/>
<keyword evidence="2" id="KW-1185">Reference proteome</keyword>
<name>A0ABM8EMP4_9BACT</name>
<evidence type="ECO:0000313" key="2">
    <source>
        <dbReference type="Proteomes" id="UP001317705"/>
    </source>
</evidence>
<sequence length="98" mass="11173">MLIKRLILKKLLSTGGVAEFLLVKREGNYEAALFINGRYIPGPPLPVPLDPLKDDLTHWMGNRPSVGLTNSEAERIVEEVTFENEVFSRRQSAEWKKH</sequence>
<dbReference type="RefSeq" id="WP_281999418.1">
    <property type="nucleotide sequence ID" value="NZ_AP027151.1"/>
</dbReference>